<name>A0ABN8ERH8_9BACT</name>
<evidence type="ECO:0000313" key="3">
    <source>
        <dbReference type="Proteomes" id="UP000837932"/>
    </source>
</evidence>
<gene>
    <name evidence="2" type="ORF">EMA8858_01626</name>
</gene>
<sequence length="119" mass="14120">MKDVEKVSVYMQQLNHPLKAEIEVLRTIIKETDASISERIKWNAPSYYCKEDFLTFNHRMQDKVHLIFHNDSIPKVSSTILEGDYKDRRMVYFKDMTDVLSKKTELQRVITELLVLINN</sequence>
<dbReference type="SUPFAM" id="SSF159888">
    <property type="entry name" value="YdhG-like"/>
    <property type="match status" value="1"/>
</dbReference>
<dbReference type="Pfam" id="PF08818">
    <property type="entry name" value="DUF1801"/>
    <property type="match status" value="1"/>
</dbReference>
<proteinExistence type="predicted"/>
<evidence type="ECO:0000259" key="1">
    <source>
        <dbReference type="Pfam" id="PF08818"/>
    </source>
</evidence>
<organism evidence="2 3">
    <name type="scientific">Emticicia aquatica</name>
    <dbReference type="NCBI Taxonomy" id="1681835"/>
    <lineage>
        <taxon>Bacteria</taxon>
        <taxon>Pseudomonadati</taxon>
        <taxon>Bacteroidota</taxon>
        <taxon>Cytophagia</taxon>
        <taxon>Cytophagales</taxon>
        <taxon>Leadbetterellaceae</taxon>
        <taxon>Emticicia</taxon>
    </lineage>
</organism>
<evidence type="ECO:0000313" key="2">
    <source>
        <dbReference type="EMBL" id="CAH0995503.1"/>
    </source>
</evidence>
<reference evidence="2" key="1">
    <citation type="submission" date="2021-12" db="EMBL/GenBank/DDBJ databases">
        <authorList>
            <person name="Rodrigo-Torres L."/>
            <person name="Arahal R. D."/>
            <person name="Lucena T."/>
        </authorList>
    </citation>
    <scope>NUCLEOTIDE SEQUENCE</scope>
    <source>
        <strain evidence="2">CECT 8858</strain>
    </source>
</reference>
<dbReference type="EMBL" id="CAKLPY010000001">
    <property type="protein sequence ID" value="CAH0995503.1"/>
    <property type="molecule type" value="Genomic_DNA"/>
</dbReference>
<comment type="caution">
    <text evidence="2">The sequence shown here is derived from an EMBL/GenBank/DDBJ whole genome shotgun (WGS) entry which is preliminary data.</text>
</comment>
<protein>
    <recommendedName>
        <fullName evidence="1">YdhG-like domain-containing protein</fullName>
    </recommendedName>
</protein>
<feature type="domain" description="YdhG-like" evidence="1">
    <location>
        <begin position="19"/>
        <end position="111"/>
    </location>
</feature>
<dbReference type="InterPro" id="IPR014922">
    <property type="entry name" value="YdhG-like"/>
</dbReference>
<dbReference type="Gene3D" id="3.90.1150.200">
    <property type="match status" value="1"/>
</dbReference>
<dbReference type="RefSeq" id="WP_238806053.1">
    <property type="nucleotide sequence ID" value="NZ_CAKLPY010000001.1"/>
</dbReference>
<keyword evidence="3" id="KW-1185">Reference proteome</keyword>
<accession>A0ABN8ERH8</accession>
<dbReference type="Proteomes" id="UP000837932">
    <property type="component" value="Unassembled WGS sequence"/>
</dbReference>